<gene>
    <name evidence="2" type="ORF">NE237_031407</name>
</gene>
<name>A0A9Q0L1I9_9MAGN</name>
<evidence type="ECO:0000313" key="2">
    <source>
        <dbReference type="EMBL" id="KAJ4980570.1"/>
    </source>
</evidence>
<sequence length="112" mass="11953">MLANLIKVFGDYSGSGWCTVGFRSSTVPSTRGSSVGSSLLDVVGNTGQLGNFTRVLDLGPTKRAVAKVTPPGQELERGKKEAPPPVLTKEEDPATTGTTDFGQQMCWLEKYM</sequence>
<dbReference type="AlphaFoldDB" id="A0A9Q0L1I9"/>
<comment type="caution">
    <text evidence="2">The sequence shown here is derived from an EMBL/GenBank/DDBJ whole genome shotgun (WGS) entry which is preliminary data.</text>
</comment>
<keyword evidence="3" id="KW-1185">Reference proteome</keyword>
<accession>A0A9Q0L1I9</accession>
<evidence type="ECO:0000256" key="1">
    <source>
        <dbReference type="SAM" id="MobiDB-lite"/>
    </source>
</evidence>
<dbReference type="EMBL" id="JAMYWD010000001">
    <property type="protein sequence ID" value="KAJ4980570.1"/>
    <property type="molecule type" value="Genomic_DNA"/>
</dbReference>
<feature type="compositionally biased region" description="Basic and acidic residues" evidence="1">
    <location>
        <begin position="74"/>
        <end position="92"/>
    </location>
</feature>
<evidence type="ECO:0000313" key="3">
    <source>
        <dbReference type="Proteomes" id="UP001141806"/>
    </source>
</evidence>
<organism evidence="2 3">
    <name type="scientific">Protea cynaroides</name>
    <dbReference type="NCBI Taxonomy" id="273540"/>
    <lineage>
        <taxon>Eukaryota</taxon>
        <taxon>Viridiplantae</taxon>
        <taxon>Streptophyta</taxon>
        <taxon>Embryophyta</taxon>
        <taxon>Tracheophyta</taxon>
        <taxon>Spermatophyta</taxon>
        <taxon>Magnoliopsida</taxon>
        <taxon>Proteales</taxon>
        <taxon>Proteaceae</taxon>
        <taxon>Protea</taxon>
    </lineage>
</organism>
<feature type="region of interest" description="Disordered" evidence="1">
    <location>
        <begin position="67"/>
        <end position="100"/>
    </location>
</feature>
<proteinExistence type="predicted"/>
<protein>
    <submittedName>
        <fullName evidence="2">Uncharacterized protein</fullName>
    </submittedName>
</protein>
<reference evidence="2" key="1">
    <citation type="journal article" date="2023" name="Plant J.">
        <title>The genome of the king protea, Protea cynaroides.</title>
        <authorList>
            <person name="Chang J."/>
            <person name="Duong T.A."/>
            <person name="Schoeman C."/>
            <person name="Ma X."/>
            <person name="Roodt D."/>
            <person name="Barker N."/>
            <person name="Li Z."/>
            <person name="Van de Peer Y."/>
            <person name="Mizrachi E."/>
        </authorList>
    </citation>
    <scope>NUCLEOTIDE SEQUENCE</scope>
    <source>
        <tissue evidence="2">Young leaves</tissue>
    </source>
</reference>
<dbReference type="Proteomes" id="UP001141806">
    <property type="component" value="Unassembled WGS sequence"/>
</dbReference>